<accession>A0A1J1IJA4</accession>
<dbReference type="Pfam" id="PF04438">
    <property type="entry name" value="zf-HIT"/>
    <property type="match status" value="1"/>
</dbReference>
<dbReference type="InterPro" id="IPR007529">
    <property type="entry name" value="Znf_HIT"/>
</dbReference>
<dbReference type="OrthoDB" id="18412at2759"/>
<name>A0A1J1IJA4_9DIPT</name>
<dbReference type="EMBL" id="CVRI01000054">
    <property type="protein sequence ID" value="CRL00327.1"/>
    <property type="molecule type" value="Genomic_DNA"/>
</dbReference>
<keyword evidence="1" id="KW-0863">Zinc-finger</keyword>
<proteinExistence type="predicted"/>
<sequence>MKCEICQSQSFKYSCPRGNIEYCSLDCYRS</sequence>
<evidence type="ECO:0000259" key="2">
    <source>
        <dbReference type="PROSITE" id="PS51083"/>
    </source>
</evidence>
<keyword evidence="1" id="KW-0479">Metal-binding</keyword>
<dbReference type="SUPFAM" id="SSF144232">
    <property type="entry name" value="HIT/MYND zinc finger-like"/>
    <property type="match status" value="1"/>
</dbReference>
<feature type="domain" description="HIT-type" evidence="2">
    <location>
        <begin position="3"/>
        <end position="30"/>
    </location>
</feature>
<protein>
    <submittedName>
        <fullName evidence="3">CLUMA_CG013600, isoform A</fullName>
    </submittedName>
</protein>
<keyword evidence="1" id="KW-0862">Zinc</keyword>
<keyword evidence="4" id="KW-1185">Reference proteome</keyword>
<dbReference type="AlphaFoldDB" id="A0A1J1IJA4"/>
<evidence type="ECO:0000256" key="1">
    <source>
        <dbReference type="PROSITE-ProRule" id="PRU00453"/>
    </source>
</evidence>
<organism evidence="3 4">
    <name type="scientific">Clunio marinus</name>
    <dbReference type="NCBI Taxonomy" id="568069"/>
    <lineage>
        <taxon>Eukaryota</taxon>
        <taxon>Metazoa</taxon>
        <taxon>Ecdysozoa</taxon>
        <taxon>Arthropoda</taxon>
        <taxon>Hexapoda</taxon>
        <taxon>Insecta</taxon>
        <taxon>Pterygota</taxon>
        <taxon>Neoptera</taxon>
        <taxon>Endopterygota</taxon>
        <taxon>Diptera</taxon>
        <taxon>Nematocera</taxon>
        <taxon>Chironomoidea</taxon>
        <taxon>Chironomidae</taxon>
        <taxon>Clunio</taxon>
    </lineage>
</organism>
<evidence type="ECO:0000313" key="3">
    <source>
        <dbReference type="EMBL" id="CRL00327.1"/>
    </source>
</evidence>
<gene>
    <name evidence="3" type="ORF">CLUMA_CG013600</name>
</gene>
<dbReference type="GO" id="GO:0008270">
    <property type="term" value="F:zinc ion binding"/>
    <property type="evidence" value="ECO:0007669"/>
    <property type="project" value="UniProtKB-UniRule"/>
</dbReference>
<dbReference type="Gene3D" id="3.30.60.190">
    <property type="match status" value="1"/>
</dbReference>
<reference evidence="3 4" key="1">
    <citation type="submission" date="2015-04" db="EMBL/GenBank/DDBJ databases">
        <authorList>
            <person name="Syromyatnikov M.Y."/>
            <person name="Popov V.N."/>
        </authorList>
    </citation>
    <scope>NUCLEOTIDE SEQUENCE [LARGE SCALE GENOMIC DNA]</scope>
</reference>
<feature type="non-terminal residue" evidence="3">
    <location>
        <position position="30"/>
    </location>
</feature>
<dbReference type="PROSITE" id="PS51083">
    <property type="entry name" value="ZF_HIT"/>
    <property type="match status" value="1"/>
</dbReference>
<evidence type="ECO:0000313" key="4">
    <source>
        <dbReference type="Proteomes" id="UP000183832"/>
    </source>
</evidence>
<dbReference type="Proteomes" id="UP000183832">
    <property type="component" value="Unassembled WGS sequence"/>
</dbReference>